<dbReference type="EMBL" id="LDAU01000129">
    <property type="protein sequence ID" value="KRX03608.1"/>
    <property type="molecule type" value="Genomic_DNA"/>
</dbReference>
<dbReference type="InParanoid" id="A0A0V0QNG5"/>
<organism evidence="1 2">
    <name type="scientific">Pseudocohnilembus persalinus</name>
    <name type="common">Ciliate</name>
    <dbReference type="NCBI Taxonomy" id="266149"/>
    <lineage>
        <taxon>Eukaryota</taxon>
        <taxon>Sar</taxon>
        <taxon>Alveolata</taxon>
        <taxon>Ciliophora</taxon>
        <taxon>Intramacronucleata</taxon>
        <taxon>Oligohymenophorea</taxon>
        <taxon>Scuticociliatia</taxon>
        <taxon>Philasterida</taxon>
        <taxon>Pseudocohnilembidae</taxon>
        <taxon>Pseudocohnilembus</taxon>
    </lineage>
</organism>
<accession>A0A0V0QNG5</accession>
<evidence type="ECO:0000313" key="2">
    <source>
        <dbReference type="Proteomes" id="UP000054937"/>
    </source>
</evidence>
<protein>
    <submittedName>
        <fullName evidence="1">Uncharacterized protein</fullName>
    </submittedName>
</protein>
<sequence length="109" mass="12785">MKFKFQNGWDAVKLIIGKIYAPFIQMYTIFDQYSVFNSVYQIERMQEKLTYEKQKEVISEQIAEGKGLFEKQAIEKAAASYIIKEFKIKGQSFIDSNNNNQQNLQPQTI</sequence>
<keyword evidence="2" id="KW-1185">Reference proteome</keyword>
<reference evidence="1 2" key="1">
    <citation type="journal article" date="2015" name="Sci. Rep.">
        <title>Genome of the facultative scuticociliatosis pathogen Pseudocohnilembus persalinus provides insight into its virulence through horizontal gene transfer.</title>
        <authorList>
            <person name="Xiong J."/>
            <person name="Wang G."/>
            <person name="Cheng J."/>
            <person name="Tian M."/>
            <person name="Pan X."/>
            <person name="Warren A."/>
            <person name="Jiang C."/>
            <person name="Yuan D."/>
            <person name="Miao W."/>
        </authorList>
    </citation>
    <scope>NUCLEOTIDE SEQUENCE [LARGE SCALE GENOMIC DNA]</scope>
    <source>
        <strain evidence="1">36N120E</strain>
    </source>
</reference>
<comment type="caution">
    <text evidence="1">The sequence shown here is derived from an EMBL/GenBank/DDBJ whole genome shotgun (WGS) entry which is preliminary data.</text>
</comment>
<dbReference type="Proteomes" id="UP000054937">
    <property type="component" value="Unassembled WGS sequence"/>
</dbReference>
<proteinExistence type="predicted"/>
<name>A0A0V0QNG5_PSEPJ</name>
<gene>
    <name evidence="1" type="ORF">PPERSA_04160</name>
</gene>
<dbReference type="AlphaFoldDB" id="A0A0V0QNG5"/>
<evidence type="ECO:0000313" key="1">
    <source>
        <dbReference type="EMBL" id="KRX03608.1"/>
    </source>
</evidence>